<name>A0ABR1W006_9PEZI</name>
<keyword evidence="3" id="KW-1185">Reference proteome</keyword>
<reference evidence="2 3" key="1">
    <citation type="submission" date="2023-01" db="EMBL/GenBank/DDBJ databases">
        <title>Analysis of 21 Apiospora genomes using comparative genomics revels a genus with tremendous synthesis potential of carbohydrate active enzymes and secondary metabolites.</title>
        <authorList>
            <person name="Sorensen T."/>
        </authorList>
    </citation>
    <scope>NUCLEOTIDE SEQUENCE [LARGE SCALE GENOMIC DNA]</scope>
    <source>
        <strain evidence="2 3">CBS 114990</strain>
    </source>
</reference>
<feature type="compositionally biased region" description="Acidic residues" evidence="1">
    <location>
        <begin position="99"/>
        <end position="114"/>
    </location>
</feature>
<organism evidence="2 3">
    <name type="scientific">Apiospora hydei</name>
    <dbReference type="NCBI Taxonomy" id="1337664"/>
    <lineage>
        <taxon>Eukaryota</taxon>
        <taxon>Fungi</taxon>
        <taxon>Dikarya</taxon>
        <taxon>Ascomycota</taxon>
        <taxon>Pezizomycotina</taxon>
        <taxon>Sordariomycetes</taxon>
        <taxon>Xylariomycetidae</taxon>
        <taxon>Amphisphaeriales</taxon>
        <taxon>Apiosporaceae</taxon>
        <taxon>Apiospora</taxon>
    </lineage>
</organism>
<gene>
    <name evidence="2" type="ORF">PG997_010177</name>
</gene>
<sequence>MAQALAIALNDEPRATRARELRDELGRVAAETLDELESLGLSSILPTRHEWKAHHESFFQSFSDACSDADVCLKKDGVNFSPAIMLALRAWRERSMVEGNEEGTQEETSDDSEITEPPLWGVDNGQESVDDGGLAEEVAPGEEETSHLATRTRIYDTVFENKASTYVEIESTAGLRLLTKALNIAREAWSYFCLCYQWSIWRDFFPSGPHTILLETPMVQTYIDHWRNDNTPGAILLGASSALRCVTPLRNAVCHYMPEQWDVVGYDRLLQNTQALVVALSDEPRALQVRELRDELRRLAAKTRQEIESLGFASVTPFRREWNPHHEWFLQNVAARADHGVQEYHHGPAVWLAVEAWR</sequence>
<proteinExistence type="predicted"/>
<feature type="region of interest" description="Disordered" evidence="1">
    <location>
        <begin position="98"/>
        <end position="133"/>
    </location>
</feature>
<dbReference type="Proteomes" id="UP001433268">
    <property type="component" value="Unassembled WGS sequence"/>
</dbReference>
<evidence type="ECO:0000256" key="1">
    <source>
        <dbReference type="SAM" id="MobiDB-lite"/>
    </source>
</evidence>
<dbReference type="GeneID" id="92047552"/>
<dbReference type="EMBL" id="JAQQWN010000007">
    <property type="protein sequence ID" value="KAK8075514.1"/>
    <property type="molecule type" value="Genomic_DNA"/>
</dbReference>
<accession>A0ABR1W006</accession>
<protein>
    <submittedName>
        <fullName evidence="2">Uncharacterized protein</fullName>
    </submittedName>
</protein>
<dbReference type="RefSeq" id="XP_066666454.1">
    <property type="nucleotide sequence ID" value="XM_066814492.1"/>
</dbReference>
<evidence type="ECO:0000313" key="3">
    <source>
        <dbReference type="Proteomes" id="UP001433268"/>
    </source>
</evidence>
<evidence type="ECO:0000313" key="2">
    <source>
        <dbReference type="EMBL" id="KAK8075514.1"/>
    </source>
</evidence>
<comment type="caution">
    <text evidence="2">The sequence shown here is derived from an EMBL/GenBank/DDBJ whole genome shotgun (WGS) entry which is preliminary data.</text>
</comment>